<feature type="transmembrane region" description="Helical" evidence="2">
    <location>
        <begin position="681"/>
        <end position="705"/>
    </location>
</feature>
<evidence type="ECO:0000313" key="5">
    <source>
        <dbReference type="Proteomes" id="UP001165122"/>
    </source>
</evidence>
<sequence length="1078" mass="118444">MSPRPSSYPPLLSTLGPFALNEHLLRLLTKFFALIDSYQATLLSLLYMYIMLQVVGLLWAFVTNAAVSLGLMMAKEIGNTATDFFEDDGWNSSMRKREILATFYVIYSTFRVVMKFLNGCVTTVWQSLNDFPKARRQIHAFAGDKVTLIFIATFVPIVLMSLSLIITGSVCGSHADDGKIPNQNLISAASKFGNLINVGPEPLISSLTYFCSESPFSYITLGFFLPRRILTLMVLLCTGQLSIVIMNQFPHWAQSLRSRSKAPFVFDSLTVLMGVLTLVFICDAVYTLLMNVGFLKTVNMDEVVEELVKVGEGGGLDGEAIGKKLQAALDTVVDNAISTTFEERNSFFVPEPGTFEHLIMGGQILLLLWLLYIGLIALTLCAIEKPLLNSDNRLKHSFLVFVFAVFFAEMIHPDFGFIDAQIDLTLLTIAVPAMHVTLGMCVQNAMQSSKLIFFVGLPVSCALAGLSCFYSKAGGPGSFFIVTLHIFTKMLQFFGTSLDTKGLRNDTSSNLKLASVSELEQETDGEEKKPALNSRPSRTFTLFGIGGGGKGEEGEAEGGGSMGKKVSSVGNLRKAFSVIQEVEIDEDDELSSEEEEVDEFGKSLLSPSKFSPSPSKNRKKTKSKSTSPATTRSKRSNTALAKAMPKDLKASIIQKHKDKVEGKRAKSKSSVLKPKIMFNGFARFGTAFAVIITLAVGFIAVASFFQNNKQWYPELINIESNEETGSVSISHAYVAKIKLETKGEVKTEMPKYASCDLKFYGLSLLDYAFLAEAAYFDSDNSDLDAVVQMMFDPKGESSEKLFDVRVPPPEQRRQGVAQYMDAYSKSLNISVIAIRGTDVGRLSDLVEDVKIFKEPVLLSMLSVVFPTIRIWPDSVAAFVINALSQTLSIFGLEGNAQYYKGVLEYVRSIKDRQVVLTGHSLGGGLARIVAAIEHLPNVAFSPPGVAQSYYKFVYNEMETSAELADAAKLLHHESIAVLPENDPVPTVDTQVGLIQRIGCDVSAQAMQNSCHMLEGTISDLLKRCGDDRGRFTSSEFRFGLGDILRHTWAKSIEQKTSVMAGLGMFFIVVLLFVLPDKI</sequence>
<proteinExistence type="predicted"/>
<reference evidence="5" key="1">
    <citation type="journal article" date="2023" name="Commun. Biol.">
        <title>Genome analysis of Parmales, the sister group of diatoms, reveals the evolutionary specialization of diatoms from phago-mixotrophs to photoautotrophs.</title>
        <authorList>
            <person name="Ban H."/>
            <person name="Sato S."/>
            <person name="Yoshikawa S."/>
            <person name="Yamada K."/>
            <person name="Nakamura Y."/>
            <person name="Ichinomiya M."/>
            <person name="Sato N."/>
            <person name="Blanc-Mathieu R."/>
            <person name="Endo H."/>
            <person name="Kuwata A."/>
            <person name="Ogata H."/>
        </authorList>
    </citation>
    <scope>NUCLEOTIDE SEQUENCE [LARGE SCALE GENOMIC DNA]</scope>
    <source>
        <strain evidence="5">NIES 3700</strain>
    </source>
</reference>
<dbReference type="Pfam" id="PF01764">
    <property type="entry name" value="Lipase_3"/>
    <property type="match status" value="1"/>
</dbReference>
<keyword evidence="2" id="KW-0472">Membrane</keyword>
<keyword evidence="2" id="KW-1133">Transmembrane helix</keyword>
<dbReference type="InterPro" id="IPR029058">
    <property type="entry name" value="AB_hydrolase_fold"/>
</dbReference>
<feature type="transmembrane region" description="Helical" evidence="2">
    <location>
        <begin position="269"/>
        <end position="289"/>
    </location>
</feature>
<dbReference type="EMBL" id="BRXW01000122">
    <property type="protein sequence ID" value="GMI08269.1"/>
    <property type="molecule type" value="Genomic_DNA"/>
</dbReference>
<dbReference type="Proteomes" id="UP001165122">
    <property type="component" value="Unassembled WGS sequence"/>
</dbReference>
<organism evidence="4 5">
    <name type="scientific">Triparma laevis f. longispina</name>
    <dbReference type="NCBI Taxonomy" id="1714387"/>
    <lineage>
        <taxon>Eukaryota</taxon>
        <taxon>Sar</taxon>
        <taxon>Stramenopiles</taxon>
        <taxon>Ochrophyta</taxon>
        <taxon>Bolidophyceae</taxon>
        <taxon>Parmales</taxon>
        <taxon>Triparmaceae</taxon>
        <taxon>Triparma</taxon>
    </lineage>
</organism>
<feature type="transmembrane region" description="Helical" evidence="2">
    <location>
        <begin position="424"/>
        <end position="442"/>
    </location>
</feature>
<dbReference type="AlphaFoldDB" id="A0A9W7FAY8"/>
<dbReference type="SUPFAM" id="SSF53474">
    <property type="entry name" value="alpha/beta-Hydrolases"/>
    <property type="match status" value="1"/>
</dbReference>
<gene>
    <name evidence="4" type="ORF">TrLO_g6463</name>
</gene>
<feature type="transmembrane region" description="Helical" evidence="2">
    <location>
        <begin position="46"/>
        <end position="67"/>
    </location>
</feature>
<evidence type="ECO:0000313" key="4">
    <source>
        <dbReference type="EMBL" id="GMI08269.1"/>
    </source>
</evidence>
<dbReference type="Gene3D" id="3.40.50.1820">
    <property type="entry name" value="alpha/beta hydrolase"/>
    <property type="match status" value="1"/>
</dbReference>
<feature type="region of interest" description="Disordered" evidence="1">
    <location>
        <begin position="585"/>
        <end position="643"/>
    </location>
</feature>
<dbReference type="GO" id="GO:0006629">
    <property type="term" value="P:lipid metabolic process"/>
    <property type="evidence" value="ECO:0007669"/>
    <property type="project" value="InterPro"/>
</dbReference>
<evidence type="ECO:0000259" key="3">
    <source>
        <dbReference type="Pfam" id="PF01764"/>
    </source>
</evidence>
<keyword evidence="2" id="KW-0812">Transmembrane</keyword>
<keyword evidence="5" id="KW-1185">Reference proteome</keyword>
<dbReference type="InterPro" id="IPR002921">
    <property type="entry name" value="Fungal_lipase-type"/>
</dbReference>
<feature type="region of interest" description="Disordered" evidence="1">
    <location>
        <begin position="516"/>
        <end position="567"/>
    </location>
</feature>
<feature type="transmembrane region" description="Helical" evidence="2">
    <location>
        <begin position="146"/>
        <end position="166"/>
    </location>
</feature>
<dbReference type="OrthoDB" id="58570at2759"/>
<evidence type="ECO:0000256" key="1">
    <source>
        <dbReference type="SAM" id="MobiDB-lite"/>
    </source>
</evidence>
<protein>
    <recommendedName>
        <fullName evidence="3">Fungal lipase-type domain-containing protein</fullName>
    </recommendedName>
</protein>
<feature type="compositionally biased region" description="Acidic residues" evidence="1">
    <location>
        <begin position="585"/>
        <end position="598"/>
    </location>
</feature>
<feature type="transmembrane region" description="Helical" evidence="2">
    <location>
        <begin position="394"/>
        <end position="412"/>
    </location>
</feature>
<evidence type="ECO:0000256" key="2">
    <source>
        <dbReference type="SAM" id="Phobius"/>
    </source>
</evidence>
<feature type="domain" description="Fungal lipase-type" evidence="3">
    <location>
        <begin position="831"/>
        <end position="987"/>
    </location>
</feature>
<feature type="transmembrane region" description="Helical" evidence="2">
    <location>
        <begin position="358"/>
        <end position="382"/>
    </location>
</feature>
<feature type="transmembrane region" description="Helical" evidence="2">
    <location>
        <begin position="1056"/>
        <end position="1074"/>
    </location>
</feature>
<comment type="caution">
    <text evidence="4">The sequence shown here is derived from an EMBL/GenBank/DDBJ whole genome shotgun (WGS) entry which is preliminary data.</text>
</comment>
<feature type="transmembrane region" description="Helical" evidence="2">
    <location>
        <begin position="229"/>
        <end position="249"/>
    </location>
</feature>
<feature type="transmembrane region" description="Helical" evidence="2">
    <location>
        <begin position="451"/>
        <end position="473"/>
    </location>
</feature>
<name>A0A9W7FAY8_9STRA</name>
<accession>A0A9W7FAY8</accession>
<feature type="compositionally biased region" description="Low complexity" evidence="1">
    <location>
        <begin position="602"/>
        <end position="615"/>
    </location>
</feature>